<feature type="compositionally biased region" description="Basic and acidic residues" evidence="1">
    <location>
        <begin position="415"/>
        <end position="426"/>
    </location>
</feature>
<protein>
    <recommendedName>
        <fullName evidence="2">PEHE domain-containing protein</fullName>
    </recommendedName>
</protein>
<dbReference type="STRING" id="670580.A0A1X6NEZ4"/>
<dbReference type="RefSeq" id="XP_024343866.1">
    <property type="nucleotide sequence ID" value="XM_024480138.1"/>
</dbReference>
<dbReference type="SMART" id="SM01300">
    <property type="entry name" value="PEHE"/>
    <property type="match status" value="1"/>
</dbReference>
<name>A0A1X6NEZ4_9APHY</name>
<feature type="region of interest" description="Disordered" evidence="1">
    <location>
        <begin position="301"/>
        <end position="513"/>
    </location>
</feature>
<gene>
    <name evidence="3" type="ORF">POSPLADRAFT_1051226</name>
</gene>
<dbReference type="Proteomes" id="UP000194127">
    <property type="component" value="Unassembled WGS sequence"/>
</dbReference>
<evidence type="ECO:0000256" key="1">
    <source>
        <dbReference type="SAM" id="MobiDB-lite"/>
    </source>
</evidence>
<keyword evidence="4" id="KW-1185">Reference proteome</keyword>
<feature type="compositionally biased region" description="Low complexity" evidence="1">
    <location>
        <begin position="390"/>
        <end position="399"/>
    </location>
</feature>
<evidence type="ECO:0000313" key="4">
    <source>
        <dbReference type="Proteomes" id="UP000194127"/>
    </source>
</evidence>
<feature type="region of interest" description="Disordered" evidence="1">
    <location>
        <begin position="568"/>
        <end position="623"/>
    </location>
</feature>
<sequence length="632" mass="69874">MSTPKTETVGEKRDGNTGEEQSISIATASTPRVSSVGEATSHLQTQAGESPAKPGIQTRQKRVLPSRSRRGGPGVGSTEIDVMILDNLKRRLESEPLIPAESRFLLTTNSSLVPSTSVSGSFQAELNSSAYIRYFDRPEVQKAYREQQIIQTPEFTQLDEDANVGGRFRPRGAEDESADTSDAMYEKRHRKYETFEKRQRLREKEKLKHEQYKLKERMEQLRAMDTPAFLTLPASDFPVTSEEPPEVIPEDDPEYNDIQGAPTTISAAHIEGERRRKLMLDIALSLEERYRTLLPPDRRWLEKKNNKPESISASGGTPAARQSIPIEVEEEGEEEIDELMESDEEPVKEPPPKPYHDEDGESEVDFEARERERSKGLKLRIKFPPRTPSQLKDALAKQASAKKKQSTLSPFLAKHAAETPRTDTHARVISTASSIVTAPAGPVRVRDADGRFLSKNKSSSAESASAKLPPKKKYRTDGASRAESISAVGRTLSRGSPSIGKGHASYAGAAGRPEPTTCVLMISAMRNSAAPNVRKTQRHITAFGARVPQELEEVRDFEIPHWVLAGAQSGSQDGWDNESDDDPYFNGQPWNGQGNGFFNKIKRESPSSAPSVGGPPPGPDDDDRVQITVLEE</sequence>
<dbReference type="OrthoDB" id="2555515at2759"/>
<reference evidence="3 4" key="1">
    <citation type="submission" date="2017-04" db="EMBL/GenBank/DDBJ databases">
        <title>Genome Sequence of the Model Brown-Rot Fungus Postia placenta SB12.</title>
        <authorList>
            <consortium name="DOE Joint Genome Institute"/>
            <person name="Gaskell J."/>
            <person name="Kersten P."/>
            <person name="Larrondo L.F."/>
            <person name="Canessa P."/>
            <person name="Martinez D."/>
            <person name="Hibbett D."/>
            <person name="Schmoll M."/>
            <person name="Kubicek C.P."/>
            <person name="Martinez A.T."/>
            <person name="Yadav J."/>
            <person name="Master E."/>
            <person name="Magnuson J.K."/>
            <person name="James T."/>
            <person name="Yaver D."/>
            <person name="Berka R."/>
            <person name="Labutti K."/>
            <person name="Lipzen A."/>
            <person name="Aerts A."/>
            <person name="Barry K."/>
            <person name="Henrissat B."/>
            <person name="Blanchette R."/>
            <person name="Grigoriev I."/>
            <person name="Cullen D."/>
        </authorList>
    </citation>
    <scope>NUCLEOTIDE SEQUENCE [LARGE SCALE GENOMIC DNA]</scope>
    <source>
        <strain evidence="3 4">MAD-698-R-SB12</strain>
    </source>
</reference>
<organism evidence="3 4">
    <name type="scientific">Postia placenta MAD-698-R-SB12</name>
    <dbReference type="NCBI Taxonomy" id="670580"/>
    <lineage>
        <taxon>Eukaryota</taxon>
        <taxon>Fungi</taxon>
        <taxon>Dikarya</taxon>
        <taxon>Basidiomycota</taxon>
        <taxon>Agaricomycotina</taxon>
        <taxon>Agaricomycetes</taxon>
        <taxon>Polyporales</taxon>
        <taxon>Adustoporiaceae</taxon>
        <taxon>Rhodonia</taxon>
    </lineage>
</organism>
<evidence type="ECO:0000313" key="3">
    <source>
        <dbReference type="EMBL" id="OSX67072.1"/>
    </source>
</evidence>
<feature type="compositionally biased region" description="Basic and acidic residues" evidence="1">
    <location>
        <begin position="345"/>
        <end position="357"/>
    </location>
</feature>
<dbReference type="GO" id="GO:0000123">
    <property type="term" value="C:histone acetyltransferase complex"/>
    <property type="evidence" value="ECO:0007669"/>
    <property type="project" value="UniProtKB-ARBA"/>
</dbReference>
<feature type="compositionally biased region" description="Basic residues" evidence="1">
    <location>
        <begin position="59"/>
        <end position="70"/>
    </location>
</feature>
<dbReference type="GeneID" id="36325088"/>
<feature type="compositionally biased region" description="Acidic residues" evidence="1">
    <location>
        <begin position="243"/>
        <end position="255"/>
    </location>
</feature>
<feature type="compositionally biased region" description="Acidic residues" evidence="1">
    <location>
        <begin position="327"/>
        <end position="344"/>
    </location>
</feature>
<accession>A0A1X6NEZ4</accession>
<dbReference type="EMBL" id="KZ110591">
    <property type="protein sequence ID" value="OSX67072.1"/>
    <property type="molecule type" value="Genomic_DNA"/>
</dbReference>
<feature type="compositionally biased region" description="Basic and acidic residues" evidence="1">
    <location>
        <begin position="366"/>
        <end position="375"/>
    </location>
</feature>
<dbReference type="InterPro" id="IPR029332">
    <property type="entry name" value="PEHE_dom"/>
</dbReference>
<feature type="compositionally biased region" description="Polar residues" evidence="1">
    <location>
        <begin position="18"/>
        <end position="48"/>
    </location>
</feature>
<feature type="domain" description="PEHE" evidence="2">
    <location>
        <begin position="150"/>
        <end position="292"/>
    </location>
</feature>
<dbReference type="AlphaFoldDB" id="A0A1X6NEZ4"/>
<feature type="region of interest" description="Disordered" evidence="1">
    <location>
        <begin position="1"/>
        <end position="78"/>
    </location>
</feature>
<feature type="region of interest" description="Disordered" evidence="1">
    <location>
        <begin position="236"/>
        <end position="255"/>
    </location>
</feature>
<proteinExistence type="predicted"/>
<feature type="compositionally biased region" description="Low complexity" evidence="1">
    <location>
        <begin position="453"/>
        <end position="468"/>
    </location>
</feature>
<evidence type="ECO:0000259" key="2">
    <source>
        <dbReference type="SMART" id="SM01300"/>
    </source>
</evidence>